<keyword evidence="2" id="KW-1185">Reference proteome</keyword>
<proteinExistence type="predicted"/>
<protein>
    <submittedName>
        <fullName evidence="1">Uncharacterized protein</fullName>
    </submittedName>
</protein>
<name>A0A5C5R4X1_9ACTN</name>
<evidence type="ECO:0000313" key="2">
    <source>
        <dbReference type="Proteomes" id="UP000317291"/>
    </source>
</evidence>
<reference evidence="1 2" key="1">
    <citation type="submission" date="2019-06" db="EMBL/GenBank/DDBJ databases">
        <title>Tsukamurella conjunctivitidis sp. nov., Tsukamurella assacharolytica sp. nov. and Tsukamurella sputae sp. nov. isolated from patients with conjunctivitis, bacteraemia (lymphoma) and respiratory infection (sputum) in Hong Kong.</title>
        <authorList>
            <person name="Teng J.L.L."/>
            <person name="Lee H.H."/>
            <person name="Fong J.Y.H."/>
            <person name="Fok K.M.N."/>
            <person name="Lau S.K.P."/>
            <person name="Woo P.C.Y."/>
        </authorList>
    </citation>
    <scope>NUCLEOTIDE SEQUENCE [LARGE SCALE GENOMIC DNA]</scope>
    <source>
        <strain evidence="1 2">HKU71</strain>
    </source>
</reference>
<dbReference type="EMBL" id="VIGW01000019">
    <property type="protein sequence ID" value="TWS17782.1"/>
    <property type="molecule type" value="Genomic_DNA"/>
</dbReference>
<accession>A0A5C5R4X1</accession>
<sequence>MARIERTTDLRIAAVQAAAEVQQAKADCVARTGAYAMQQAALVSQMATQLAMAAPTASGDLDYLKTLTVMQLGQVVTDCGRQVNRS</sequence>
<organism evidence="1 2">
    <name type="scientific">Tsukamurella asaccharolytica</name>
    <dbReference type="NCBI Taxonomy" id="2592067"/>
    <lineage>
        <taxon>Bacteria</taxon>
        <taxon>Bacillati</taxon>
        <taxon>Actinomycetota</taxon>
        <taxon>Actinomycetes</taxon>
        <taxon>Mycobacteriales</taxon>
        <taxon>Tsukamurellaceae</taxon>
        <taxon>Tsukamurella</taxon>
    </lineage>
</organism>
<evidence type="ECO:0000313" key="1">
    <source>
        <dbReference type="EMBL" id="TWS17782.1"/>
    </source>
</evidence>
<gene>
    <name evidence="1" type="ORF">FK529_18885</name>
</gene>
<comment type="caution">
    <text evidence="1">The sequence shown here is derived from an EMBL/GenBank/DDBJ whole genome shotgun (WGS) entry which is preliminary data.</text>
</comment>
<dbReference type="OrthoDB" id="4377547at2"/>
<dbReference type="Proteomes" id="UP000317291">
    <property type="component" value="Unassembled WGS sequence"/>
</dbReference>
<dbReference type="AlphaFoldDB" id="A0A5C5R4X1"/>